<dbReference type="InterPro" id="IPR021514">
    <property type="entry name" value="DUF3176"/>
</dbReference>
<dbReference type="Proteomes" id="UP000699042">
    <property type="component" value="Unassembled WGS sequence"/>
</dbReference>
<feature type="region of interest" description="Disordered" evidence="1">
    <location>
        <begin position="1"/>
        <end position="73"/>
    </location>
</feature>
<protein>
    <submittedName>
        <fullName evidence="3">DUF3176 domain protein</fullName>
    </submittedName>
</protein>
<dbReference type="PANTHER" id="PTHR35394:SF5">
    <property type="entry name" value="DUF3176 DOMAIN-CONTAINING PROTEIN"/>
    <property type="match status" value="1"/>
</dbReference>
<feature type="transmembrane region" description="Helical" evidence="2">
    <location>
        <begin position="164"/>
        <end position="184"/>
    </location>
</feature>
<keyword evidence="4" id="KW-1185">Reference proteome</keyword>
<evidence type="ECO:0000256" key="2">
    <source>
        <dbReference type="SAM" id="Phobius"/>
    </source>
</evidence>
<keyword evidence="2" id="KW-0812">Transmembrane</keyword>
<dbReference type="PANTHER" id="PTHR35394">
    <property type="entry name" value="DUF3176 DOMAIN-CONTAINING PROTEIN"/>
    <property type="match status" value="1"/>
</dbReference>
<feature type="transmembrane region" description="Helical" evidence="2">
    <location>
        <begin position="196"/>
        <end position="215"/>
    </location>
</feature>
<evidence type="ECO:0000313" key="3">
    <source>
        <dbReference type="EMBL" id="KAG7051159.1"/>
    </source>
</evidence>
<dbReference type="EMBL" id="JAESDN010000004">
    <property type="protein sequence ID" value="KAG7051159.1"/>
    <property type="molecule type" value="Genomic_DNA"/>
</dbReference>
<feature type="compositionally biased region" description="Polar residues" evidence="1">
    <location>
        <begin position="36"/>
        <end position="54"/>
    </location>
</feature>
<feature type="transmembrane region" description="Helical" evidence="2">
    <location>
        <begin position="264"/>
        <end position="285"/>
    </location>
</feature>
<sequence length="795" mass="87479">MLDQTAEVVQLKSPCHQHPHQQESTCPSLDDDFEALQNQPPVSDVSSNDTSTQRLHLHESHPHQTDVLPSPSTISANTQLQQHTGSSVFSAGGLEIDQEPAAASIPASHTRQEPAIDDGAILSQGCLISAEQPSLACAESRSESQISTASRVYDPFWRVWWKEMLCIVVSIASFVAILVIIASYDGHPLPKWPLTITLNTFLAFFTTLAKVAFMLSTSSALSQFKFTWFMKPRPLYDFYVFDQASRGLLGSMEMLYRVRLKHTVTIGAILMVVSVLSSPVTQLAISYPTRNDKAAGERAKIFTINEINLDKYKLGHVVEIAALKATIPDTRNFDVPAPPQKALCSTGNCNFDPYRSLGVCVAFANITSKLLIGVLTNVTVDVVGGGIGRLATGLNTWKASLSDKYFFLHQNPLAVKGKVLEGADTFGFSNNTDLLSTRIASFFLIYTSPLPPSGTNVNLSDSDDAQSMIRSISEFTYEAREVLFHICVQTFETKVRTGVEETFITETSLKRDDASKGIVLRPNCTQLEQESETCDMPKEQGDLLVQITTPNTGTKKFSASYASMQSIARGLSYLLEGEGELPIKRTGLVWIGNFARSWFRDVLYTNQDIFNSTRRATHLDNFFLDVATRISSDLRTAHHQAKRPGAVVIEGTPLKEIAYVHIKWGWVSFLAIEVVAATLFLIMVIATQSVASRQQGTKDVYVPADVKDSALANLVVLSNDCREALSPGLQTADDLQKTSKKLQVTLRGNEIVIAADPEVQSSHASKENPQEADAEEHSLPKNRPFGRILTSIRAW</sequence>
<accession>A0A9P7R949</accession>
<feature type="region of interest" description="Disordered" evidence="1">
    <location>
        <begin position="757"/>
        <end position="783"/>
    </location>
</feature>
<dbReference type="AlphaFoldDB" id="A0A9P7R949"/>
<name>A0A9P7R949_9PEZI</name>
<gene>
    <name evidence="3" type="ORF">JMJ77_001785</name>
</gene>
<feature type="compositionally biased region" description="Basic and acidic residues" evidence="1">
    <location>
        <begin position="764"/>
        <end position="779"/>
    </location>
</feature>
<reference evidence="3" key="1">
    <citation type="submission" date="2021-05" db="EMBL/GenBank/DDBJ databases">
        <title>Comparative genomics of three Colletotrichum scovillei strains and genetic complementation revealed genes involved fungal growth and virulence on chili pepper.</title>
        <authorList>
            <person name="Hsieh D.-K."/>
            <person name="Chuang S.-C."/>
            <person name="Chen C.-Y."/>
            <person name="Chao Y.-T."/>
            <person name="Lu M.-Y.J."/>
            <person name="Lee M.-H."/>
            <person name="Shih M.-C."/>
        </authorList>
    </citation>
    <scope>NUCLEOTIDE SEQUENCE</scope>
    <source>
        <strain evidence="3">Coll-153</strain>
    </source>
</reference>
<keyword evidence="2" id="KW-0472">Membrane</keyword>
<proteinExistence type="predicted"/>
<comment type="caution">
    <text evidence="3">The sequence shown here is derived from an EMBL/GenBank/DDBJ whole genome shotgun (WGS) entry which is preliminary data.</text>
</comment>
<organism evidence="3 4">
    <name type="scientific">Colletotrichum scovillei</name>
    <dbReference type="NCBI Taxonomy" id="1209932"/>
    <lineage>
        <taxon>Eukaryota</taxon>
        <taxon>Fungi</taxon>
        <taxon>Dikarya</taxon>
        <taxon>Ascomycota</taxon>
        <taxon>Pezizomycotina</taxon>
        <taxon>Sordariomycetes</taxon>
        <taxon>Hypocreomycetidae</taxon>
        <taxon>Glomerellales</taxon>
        <taxon>Glomerellaceae</taxon>
        <taxon>Colletotrichum</taxon>
        <taxon>Colletotrichum acutatum species complex</taxon>
    </lineage>
</organism>
<keyword evidence="2" id="KW-1133">Transmembrane helix</keyword>
<evidence type="ECO:0000256" key="1">
    <source>
        <dbReference type="SAM" id="MobiDB-lite"/>
    </source>
</evidence>
<feature type="transmembrane region" description="Helical" evidence="2">
    <location>
        <begin position="664"/>
        <end position="686"/>
    </location>
</feature>
<evidence type="ECO:0000313" key="4">
    <source>
        <dbReference type="Proteomes" id="UP000699042"/>
    </source>
</evidence>
<dbReference type="Pfam" id="PF11374">
    <property type="entry name" value="DUF3176"/>
    <property type="match status" value="1"/>
</dbReference>